<accession>A0A4V1X8J1</accession>
<gene>
    <name evidence="2" type="ORF">DL764_011030</name>
</gene>
<feature type="region of interest" description="Disordered" evidence="1">
    <location>
        <begin position="276"/>
        <end position="322"/>
    </location>
</feature>
<dbReference type="AlphaFoldDB" id="A0A4V1X8J1"/>
<dbReference type="InterPro" id="IPR050849">
    <property type="entry name" value="HAD-like_hydrolase_phosphatase"/>
</dbReference>
<reference evidence="2 3" key="1">
    <citation type="submission" date="2018-06" db="EMBL/GenBank/DDBJ databases">
        <title>Complete Genomes of Monosporascus.</title>
        <authorList>
            <person name="Robinson A.J."/>
            <person name="Natvig D.O."/>
        </authorList>
    </citation>
    <scope>NUCLEOTIDE SEQUENCE [LARGE SCALE GENOMIC DNA]</scope>
    <source>
        <strain evidence="2 3">CBS 110550</strain>
    </source>
</reference>
<feature type="region of interest" description="Disordered" evidence="1">
    <location>
        <begin position="605"/>
        <end position="625"/>
    </location>
</feature>
<dbReference type="Pfam" id="PF12710">
    <property type="entry name" value="HAD"/>
    <property type="match status" value="1"/>
</dbReference>
<dbReference type="STRING" id="155417.A0A4V1X8J1"/>
<feature type="compositionally biased region" description="Basic and acidic residues" evidence="1">
    <location>
        <begin position="283"/>
        <end position="293"/>
    </location>
</feature>
<dbReference type="Gene3D" id="3.40.50.1000">
    <property type="entry name" value="HAD superfamily/HAD-like"/>
    <property type="match status" value="1"/>
</dbReference>
<feature type="compositionally biased region" description="Pro residues" evidence="1">
    <location>
        <begin position="339"/>
        <end position="352"/>
    </location>
</feature>
<evidence type="ECO:0000313" key="2">
    <source>
        <dbReference type="EMBL" id="RYO73956.1"/>
    </source>
</evidence>
<dbReference type="OrthoDB" id="10255128at2759"/>
<dbReference type="Proteomes" id="UP000293360">
    <property type="component" value="Unassembled WGS sequence"/>
</dbReference>
<dbReference type="SUPFAM" id="SSF56784">
    <property type="entry name" value="HAD-like"/>
    <property type="match status" value="1"/>
</dbReference>
<evidence type="ECO:0000313" key="3">
    <source>
        <dbReference type="Proteomes" id="UP000293360"/>
    </source>
</evidence>
<dbReference type="InterPro" id="IPR023214">
    <property type="entry name" value="HAD_sf"/>
</dbReference>
<feature type="compositionally biased region" description="Basic residues" evidence="1">
    <location>
        <begin position="353"/>
        <end position="362"/>
    </location>
</feature>
<dbReference type="PANTHER" id="PTHR28181">
    <property type="entry name" value="UPF0655 PROTEIN YCR015C"/>
    <property type="match status" value="1"/>
</dbReference>
<sequence>MSIFLDFDGTITMQDTIGELAGFALRVQRSDAGRDLSREWDAVVQAYVDDYHAGAEGHHTPAAARLEPAQEVEFLRALKHVETRSLDRVRRCGLFRGIGASAFRDAGRALVADGTIDLRPGFREFVDARASEGWRVWVVSVNWSASFIGGACGHPGITVVANDVREDGSVVGPPILNRGDGEQRTLTNSHDKLDVMEAVLREESFADKSSVYIGDSNTDLECLLAARLGIVIADSPDTTVLKTLRRIGKKAPHVREADVRSVIVPVEKPNYLVIMPRSGKPAKGKEKAKDRSRGAYIEDPVPLDSTSESPDNPAYYGIRTSRYGTQGDVNEFEYYGILPSPPTPPSEFVPPPAHRHQSRSSQRHNGPQDARRAGKSSSKPVNRSPHEKTPSRHGREASAPPEVPGPSPTAPTVPPAAPDPPLAPRYAPSATPDMSLAVHRRPSAASYAPPEVPVIPPEVPVIPPVVPDPPPPLESAWEAHQLPHTMFWEQIQERYQFESRYKPEQVDYYVDYNKRRRKISQPLPGKESNFVAYFVQLDLPITHQRRLNIILRDLDKLYTRYSKKNKRDLGCIPGYEIRLMDPENPEGGVLETKWDPPTSVWDLNDEKHRVDKMTGQYDPATGGPS</sequence>
<name>A0A4V1X8J1_9PEZI</name>
<feature type="compositionally biased region" description="Pro residues" evidence="1">
    <location>
        <begin position="401"/>
        <end position="423"/>
    </location>
</feature>
<evidence type="ECO:0000256" key="1">
    <source>
        <dbReference type="SAM" id="MobiDB-lite"/>
    </source>
</evidence>
<comment type="caution">
    <text evidence="2">The sequence shown here is derived from an EMBL/GenBank/DDBJ whole genome shotgun (WGS) entry which is preliminary data.</text>
</comment>
<dbReference type="EMBL" id="QJNU01001601">
    <property type="protein sequence ID" value="RYO73956.1"/>
    <property type="molecule type" value="Genomic_DNA"/>
</dbReference>
<feature type="region of interest" description="Disordered" evidence="1">
    <location>
        <begin position="334"/>
        <end position="430"/>
    </location>
</feature>
<keyword evidence="3" id="KW-1185">Reference proteome</keyword>
<dbReference type="InterPro" id="IPR036412">
    <property type="entry name" value="HAD-like_sf"/>
</dbReference>
<proteinExistence type="predicted"/>
<feature type="compositionally biased region" description="Basic and acidic residues" evidence="1">
    <location>
        <begin position="384"/>
        <end position="396"/>
    </location>
</feature>
<protein>
    <submittedName>
        <fullName evidence="2">Uncharacterized protein</fullName>
    </submittedName>
</protein>
<dbReference type="PANTHER" id="PTHR28181:SF1">
    <property type="entry name" value="COLD TOLERANCE PROTEIN 1"/>
    <property type="match status" value="1"/>
</dbReference>
<organism evidence="2 3">
    <name type="scientific">Monosporascus ibericus</name>
    <dbReference type="NCBI Taxonomy" id="155417"/>
    <lineage>
        <taxon>Eukaryota</taxon>
        <taxon>Fungi</taxon>
        <taxon>Dikarya</taxon>
        <taxon>Ascomycota</taxon>
        <taxon>Pezizomycotina</taxon>
        <taxon>Sordariomycetes</taxon>
        <taxon>Xylariomycetidae</taxon>
        <taxon>Xylariales</taxon>
        <taxon>Xylariales incertae sedis</taxon>
        <taxon>Monosporascus</taxon>
    </lineage>
</organism>